<organism evidence="4 5">
    <name type="scientific">Channa striata</name>
    <name type="common">Snakehead murrel</name>
    <name type="synonym">Ophicephalus striatus</name>
    <dbReference type="NCBI Taxonomy" id="64152"/>
    <lineage>
        <taxon>Eukaryota</taxon>
        <taxon>Metazoa</taxon>
        <taxon>Chordata</taxon>
        <taxon>Craniata</taxon>
        <taxon>Vertebrata</taxon>
        <taxon>Euteleostomi</taxon>
        <taxon>Actinopterygii</taxon>
        <taxon>Neopterygii</taxon>
        <taxon>Teleostei</taxon>
        <taxon>Neoteleostei</taxon>
        <taxon>Acanthomorphata</taxon>
        <taxon>Anabantaria</taxon>
        <taxon>Anabantiformes</taxon>
        <taxon>Channoidei</taxon>
        <taxon>Channidae</taxon>
        <taxon>Channa</taxon>
    </lineage>
</organism>
<comment type="subcellular location">
    <subcellularLocation>
        <location evidence="1">Cytoplasm</location>
    </subcellularLocation>
</comment>
<dbReference type="EMBL" id="JAUPFM010000027">
    <property type="protein sequence ID" value="KAK2814681.1"/>
    <property type="molecule type" value="Genomic_DNA"/>
</dbReference>
<keyword evidence="3" id="KW-0112">Calmodulin-binding</keyword>
<protein>
    <submittedName>
        <fullName evidence="4">Uncharacterized protein</fullName>
    </submittedName>
</protein>
<reference evidence="4" key="1">
    <citation type="submission" date="2023-07" db="EMBL/GenBank/DDBJ databases">
        <title>Chromosome-level Genome Assembly of Striped Snakehead (Channa striata).</title>
        <authorList>
            <person name="Liu H."/>
        </authorList>
    </citation>
    <scope>NUCLEOTIDE SEQUENCE</scope>
    <source>
        <strain evidence="4">Gz</strain>
        <tissue evidence="4">Muscle</tissue>
    </source>
</reference>
<dbReference type="GO" id="GO:0007051">
    <property type="term" value="P:spindle organization"/>
    <property type="evidence" value="ECO:0007669"/>
    <property type="project" value="TreeGrafter"/>
</dbReference>
<dbReference type="Gene3D" id="1.10.418.10">
    <property type="entry name" value="Calponin-like domain"/>
    <property type="match status" value="1"/>
</dbReference>
<evidence type="ECO:0000256" key="2">
    <source>
        <dbReference type="ARBA" id="ARBA00022490"/>
    </source>
</evidence>
<comment type="caution">
    <text evidence="4">The sequence shown here is derived from an EMBL/GenBank/DDBJ whole genome shotgun (WGS) entry which is preliminary data.</text>
</comment>
<dbReference type="GO" id="GO:0005516">
    <property type="term" value="F:calmodulin binding"/>
    <property type="evidence" value="ECO:0007669"/>
    <property type="project" value="UniProtKB-KW"/>
</dbReference>
<dbReference type="PANTHER" id="PTHR22706:SF1">
    <property type="entry name" value="ASSEMBLY FACTOR FOR SPINDLE MICROTUBULES"/>
    <property type="match status" value="1"/>
</dbReference>
<dbReference type="GO" id="GO:0000278">
    <property type="term" value="P:mitotic cell cycle"/>
    <property type="evidence" value="ECO:0007669"/>
    <property type="project" value="TreeGrafter"/>
</dbReference>
<dbReference type="InterPro" id="IPR036872">
    <property type="entry name" value="CH_dom_sf"/>
</dbReference>
<dbReference type="GO" id="GO:0051295">
    <property type="term" value="P:establishment of meiotic spindle localization"/>
    <property type="evidence" value="ECO:0007669"/>
    <property type="project" value="TreeGrafter"/>
</dbReference>
<dbReference type="GO" id="GO:0000922">
    <property type="term" value="C:spindle pole"/>
    <property type="evidence" value="ECO:0007669"/>
    <property type="project" value="TreeGrafter"/>
</dbReference>
<evidence type="ECO:0000313" key="4">
    <source>
        <dbReference type="EMBL" id="KAK2814681.1"/>
    </source>
</evidence>
<gene>
    <name evidence="4" type="ORF">Q5P01_000758</name>
</gene>
<accession>A0AA88IXQ2</accession>
<dbReference type="GO" id="GO:0005737">
    <property type="term" value="C:cytoplasm"/>
    <property type="evidence" value="ECO:0007669"/>
    <property type="project" value="UniProtKB-SubCell"/>
</dbReference>
<keyword evidence="2" id="KW-0963">Cytoplasm</keyword>
<proteinExistence type="predicted"/>
<keyword evidence="5" id="KW-1185">Reference proteome</keyword>
<evidence type="ECO:0000256" key="3">
    <source>
        <dbReference type="ARBA" id="ARBA00022860"/>
    </source>
</evidence>
<evidence type="ECO:0000256" key="1">
    <source>
        <dbReference type="ARBA" id="ARBA00004496"/>
    </source>
</evidence>
<dbReference type="InterPro" id="IPR051185">
    <property type="entry name" value="ASPM"/>
</dbReference>
<sequence length="309" mass="34783">MSPEVYGLSSLQRGLSCRTGTWFGHWEKEPTENLVTGFAPNYKELVSAHGYDQNNLLISKYPSLTKVTELNVNAVSSVAVPKAPIKDEMSFRKLNRLRRSACQLFTSDALVKAIQRLELEVEAKRLLVRRQTSHLWKDIHVVSVLAVHTKRASVAPSQTIYGELISLESKSDTLGLAMFILQSFSGTQTSSQSSKVPHPYKEGSTIDSRDIVDGHREKTLSLLWKILFAFHVEVILDKDQLMEEIGFLKRTLKTKQRLISLRADRGLQPSPVKTRAPYDHSSTKISQLMDCVRAVCAKFDIFYSTSLDA</sequence>
<name>A0AA88IXQ2_CHASR</name>
<dbReference type="PANTHER" id="PTHR22706">
    <property type="entry name" value="ASSEMBLY FACTOR FOR SPINDLE MICROTUBULES"/>
    <property type="match status" value="1"/>
</dbReference>
<dbReference type="AlphaFoldDB" id="A0AA88IXQ2"/>
<dbReference type="SUPFAM" id="SSF47576">
    <property type="entry name" value="Calponin-homology domain, CH-domain"/>
    <property type="match status" value="1"/>
</dbReference>
<evidence type="ECO:0000313" key="5">
    <source>
        <dbReference type="Proteomes" id="UP001187415"/>
    </source>
</evidence>
<dbReference type="Proteomes" id="UP001187415">
    <property type="component" value="Unassembled WGS sequence"/>
</dbReference>